<evidence type="ECO:0000313" key="2">
    <source>
        <dbReference type="EMBL" id="CAK9161152.1"/>
    </source>
</evidence>
<evidence type="ECO:0000313" key="3">
    <source>
        <dbReference type="EMBL" id="CAK9166771.1"/>
    </source>
</evidence>
<evidence type="ECO:0000313" key="5">
    <source>
        <dbReference type="Proteomes" id="UP001642360"/>
    </source>
</evidence>
<dbReference type="Proteomes" id="UP001642360">
    <property type="component" value="Unassembled WGS sequence"/>
</dbReference>
<protein>
    <submittedName>
        <fullName evidence="4">Uncharacterized protein</fullName>
    </submittedName>
</protein>
<organism evidence="4 5">
    <name type="scientific">Ilex paraguariensis</name>
    <name type="common">yerba mate</name>
    <dbReference type="NCBI Taxonomy" id="185542"/>
    <lineage>
        <taxon>Eukaryota</taxon>
        <taxon>Viridiplantae</taxon>
        <taxon>Streptophyta</taxon>
        <taxon>Embryophyta</taxon>
        <taxon>Tracheophyta</taxon>
        <taxon>Spermatophyta</taxon>
        <taxon>Magnoliopsida</taxon>
        <taxon>eudicotyledons</taxon>
        <taxon>Gunneridae</taxon>
        <taxon>Pentapetalae</taxon>
        <taxon>asterids</taxon>
        <taxon>campanulids</taxon>
        <taxon>Aquifoliales</taxon>
        <taxon>Aquifoliaceae</taxon>
        <taxon>Ilex</taxon>
    </lineage>
</organism>
<dbReference type="AlphaFoldDB" id="A0ABC8UUS2"/>
<keyword evidence="1" id="KW-0472">Membrane</keyword>
<dbReference type="EMBL" id="CAUOFW020004687">
    <property type="protein sequence ID" value="CAK9166771.1"/>
    <property type="molecule type" value="Genomic_DNA"/>
</dbReference>
<dbReference type="EMBL" id="CAUOFW020003629">
    <property type="protein sequence ID" value="CAK9161152.1"/>
    <property type="molecule type" value="Genomic_DNA"/>
</dbReference>
<accession>A0ABC8UUS2</accession>
<keyword evidence="5" id="KW-1185">Reference proteome</keyword>
<evidence type="ECO:0000313" key="4">
    <source>
        <dbReference type="EMBL" id="CAK9184788.1"/>
    </source>
</evidence>
<name>A0ABC8UUS2_9AQUA</name>
<feature type="non-terminal residue" evidence="4">
    <location>
        <position position="1"/>
    </location>
</feature>
<sequence length="62" mass="6853">ENPELDWVGKARKIPLRRCLRKKECGVEKMQGSPWGWPPWAALLGVASLGAGVLVSLWAWPG</sequence>
<dbReference type="EMBL" id="CAUOFW020009076">
    <property type="protein sequence ID" value="CAK9184788.1"/>
    <property type="molecule type" value="Genomic_DNA"/>
</dbReference>
<keyword evidence="1" id="KW-1133">Transmembrane helix</keyword>
<gene>
    <name evidence="2" type="ORF">ILEXP_LOCUS29939</name>
    <name evidence="3" type="ORF">ILEXP_LOCUS36011</name>
    <name evidence="4" type="ORF">ILEXP_LOCUS55133</name>
</gene>
<comment type="caution">
    <text evidence="4">The sequence shown here is derived from an EMBL/GenBank/DDBJ whole genome shotgun (WGS) entry which is preliminary data.</text>
</comment>
<keyword evidence="1" id="KW-0812">Transmembrane</keyword>
<feature type="transmembrane region" description="Helical" evidence="1">
    <location>
        <begin position="40"/>
        <end position="60"/>
    </location>
</feature>
<proteinExistence type="predicted"/>
<reference evidence="4 5" key="1">
    <citation type="submission" date="2024-02" db="EMBL/GenBank/DDBJ databases">
        <authorList>
            <person name="Vignale AGUSTIN F."/>
            <person name="Sosa J E."/>
            <person name="Modenutti C."/>
        </authorList>
    </citation>
    <scope>NUCLEOTIDE SEQUENCE [LARGE SCALE GENOMIC DNA]</scope>
</reference>
<evidence type="ECO:0000256" key="1">
    <source>
        <dbReference type="SAM" id="Phobius"/>
    </source>
</evidence>